<keyword evidence="3" id="KW-1185">Reference proteome</keyword>
<evidence type="ECO:0000313" key="3">
    <source>
        <dbReference type="Proteomes" id="UP000664480"/>
    </source>
</evidence>
<dbReference type="Gene3D" id="3.30.1150.10">
    <property type="match status" value="1"/>
</dbReference>
<proteinExistence type="predicted"/>
<dbReference type="Proteomes" id="UP000664480">
    <property type="component" value="Unassembled WGS sequence"/>
</dbReference>
<reference evidence="2 3" key="1">
    <citation type="submission" date="2021-03" db="EMBL/GenBank/DDBJ databases">
        <title>novel species isolated from a fishpond in China.</title>
        <authorList>
            <person name="Lu H."/>
            <person name="Cai Z."/>
        </authorList>
    </citation>
    <scope>NUCLEOTIDE SEQUENCE [LARGE SCALE GENOMIC DNA]</scope>
    <source>
        <strain evidence="2 3">YJ13C</strain>
    </source>
</reference>
<protein>
    <recommendedName>
        <fullName evidence="4">TonB protein C-terminal</fullName>
    </recommendedName>
</protein>
<evidence type="ECO:0008006" key="4">
    <source>
        <dbReference type="Google" id="ProtNLM"/>
    </source>
</evidence>
<evidence type="ECO:0000313" key="2">
    <source>
        <dbReference type="EMBL" id="MBN7815168.1"/>
    </source>
</evidence>
<evidence type="ECO:0000256" key="1">
    <source>
        <dbReference type="SAM" id="SignalP"/>
    </source>
</evidence>
<feature type="chain" id="PRO_5047329436" description="TonB protein C-terminal" evidence="1">
    <location>
        <begin position="19"/>
        <end position="143"/>
    </location>
</feature>
<sequence>MKIFFLFAFLSISISIHAQSDKVYNYLSSDLIYKPEPSEEFTSWLKENNEKLGKKAPYNSKKDTKVTLVFIVDENGIIQNPKIWRGIGQGYDEYAYNLIKKNPNPWTPAKTENGNVKTEVFYQLDFMKNNNTIRSESNELLEK</sequence>
<comment type="caution">
    <text evidence="2">The sequence shown here is derived from an EMBL/GenBank/DDBJ whole genome shotgun (WGS) entry which is preliminary data.</text>
</comment>
<name>A0ABS3CDI0_9BACT</name>
<gene>
    <name evidence="2" type="ORF">J0A69_07010</name>
</gene>
<dbReference type="RefSeq" id="WP_206585859.1">
    <property type="nucleotide sequence ID" value="NZ_JAFKCU010000002.1"/>
</dbReference>
<accession>A0ABS3CDI0</accession>
<feature type="signal peptide" evidence="1">
    <location>
        <begin position="1"/>
        <end position="18"/>
    </location>
</feature>
<keyword evidence="1" id="KW-0732">Signal</keyword>
<dbReference type="SUPFAM" id="SSF74653">
    <property type="entry name" value="TolA/TonB C-terminal domain"/>
    <property type="match status" value="1"/>
</dbReference>
<dbReference type="EMBL" id="JAFKCU010000002">
    <property type="protein sequence ID" value="MBN7815168.1"/>
    <property type="molecule type" value="Genomic_DNA"/>
</dbReference>
<organism evidence="2 3">
    <name type="scientific">Algoriphagus pacificus</name>
    <dbReference type="NCBI Taxonomy" id="2811234"/>
    <lineage>
        <taxon>Bacteria</taxon>
        <taxon>Pseudomonadati</taxon>
        <taxon>Bacteroidota</taxon>
        <taxon>Cytophagia</taxon>
        <taxon>Cytophagales</taxon>
        <taxon>Cyclobacteriaceae</taxon>
        <taxon>Algoriphagus</taxon>
    </lineage>
</organism>